<sequence>MTTGHYHCEVKIISRAAGHSCVAAAAYRARDKLCDERTGITHDYTPKKDIVHKEILAPEGAAEWVLDRGKLWNAVEKAEDISTRRAKAQLCREVIVSLPRDLSKDAQIKLVRHFVADQFVGKGMVADFSIHCPPARDGKPNPHAHILLTMRVLTPEGFGKKEREWNTALFTRDDMVKDKSKLRDLRETWQEYANKALSDAGSPIRVDHRSYADRGILAIPRPYLTKTAYHEYIRTGQETPCFVQWQKGCLAAQAQNISRNIDRTAQAHAHHARQVGGEELVKRRKKPVELPEHTQQPSRETHLPRHYGGVLNEPEREIDR</sequence>
<evidence type="ECO:0000313" key="6">
    <source>
        <dbReference type="Proteomes" id="UP000192923"/>
    </source>
</evidence>
<evidence type="ECO:0000259" key="4">
    <source>
        <dbReference type="Pfam" id="PF03389"/>
    </source>
</evidence>
<dbReference type="OrthoDB" id="1826980at2"/>
<evidence type="ECO:0000256" key="3">
    <source>
        <dbReference type="SAM" id="MobiDB-lite"/>
    </source>
</evidence>
<gene>
    <name evidence="5" type="ORF">SAMN02949497_0335</name>
</gene>
<protein>
    <submittedName>
        <fullName evidence="5">MobA/MobL family protein</fullName>
    </submittedName>
</protein>
<dbReference type="AlphaFoldDB" id="A0A1Y6D5R0"/>
<name>A0A1Y6D5R0_9GAMM</name>
<feature type="region of interest" description="Disordered" evidence="3">
    <location>
        <begin position="271"/>
        <end position="320"/>
    </location>
</feature>
<dbReference type="Proteomes" id="UP000192923">
    <property type="component" value="Unassembled WGS sequence"/>
</dbReference>
<accession>A0A1Y6D5R0</accession>
<dbReference type="Pfam" id="PF03389">
    <property type="entry name" value="MobA_MobL"/>
    <property type="match status" value="1"/>
</dbReference>
<reference evidence="5 6" key="1">
    <citation type="submission" date="2016-12" db="EMBL/GenBank/DDBJ databases">
        <authorList>
            <person name="Song W.-J."/>
            <person name="Kurnit D.M."/>
        </authorList>
    </citation>
    <scope>NUCLEOTIDE SEQUENCE [LARGE SCALE GENOMIC DNA]</scope>
    <source>
        <strain evidence="5 6">175</strain>
    </source>
</reference>
<evidence type="ECO:0000313" key="5">
    <source>
        <dbReference type="EMBL" id="SMF97936.1"/>
    </source>
</evidence>
<evidence type="ECO:0000256" key="2">
    <source>
        <dbReference type="ARBA" id="ARBA00022971"/>
    </source>
</evidence>
<dbReference type="STRING" id="1760988.SAMN02949497_0335"/>
<feature type="domain" description="MobA/MobL protein" evidence="4">
    <location>
        <begin position="20"/>
        <end position="222"/>
    </location>
</feature>
<organism evidence="5 6">
    <name type="scientific">Methylomagnum ishizawai</name>
    <dbReference type="NCBI Taxonomy" id="1760988"/>
    <lineage>
        <taxon>Bacteria</taxon>
        <taxon>Pseudomonadati</taxon>
        <taxon>Pseudomonadota</taxon>
        <taxon>Gammaproteobacteria</taxon>
        <taxon>Methylococcales</taxon>
        <taxon>Methylococcaceae</taxon>
        <taxon>Methylomagnum</taxon>
    </lineage>
</organism>
<dbReference type="NCBIfam" id="NF041496">
    <property type="entry name" value="MobQ"/>
    <property type="match status" value="1"/>
</dbReference>
<keyword evidence="6" id="KW-1185">Reference proteome</keyword>
<evidence type="ECO:0000256" key="1">
    <source>
        <dbReference type="ARBA" id="ARBA00010873"/>
    </source>
</evidence>
<dbReference type="InterPro" id="IPR005053">
    <property type="entry name" value="MobA_MobL"/>
</dbReference>
<dbReference type="Gene3D" id="3.30.930.30">
    <property type="match status" value="1"/>
</dbReference>
<dbReference type="RefSeq" id="WP_085216937.1">
    <property type="nucleotide sequence ID" value="NZ_FXAM01000008.1"/>
</dbReference>
<dbReference type="EMBL" id="FXAM01000008">
    <property type="protein sequence ID" value="SMF97936.1"/>
    <property type="molecule type" value="Genomic_DNA"/>
</dbReference>
<comment type="similarity">
    <text evidence="1">Belongs to the MobA/MobL family.</text>
</comment>
<keyword evidence="2" id="KW-0184">Conjugation</keyword>
<proteinExistence type="inferred from homology"/>